<feature type="compositionally biased region" description="Acidic residues" evidence="18">
    <location>
        <begin position="267"/>
        <end position="286"/>
    </location>
</feature>
<evidence type="ECO:0000256" key="10">
    <source>
        <dbReference type="ARBA" id="ARBA00022806"/>
    </source>
</evidence>
<keyword evidence="8" id="KW-0227">DNA damage</keyword>
<dbReference type="GO" id="GO:0006310">
    <property type="term" value="P:DNA recombination"/>
    <property type="evidence" value="ECO:0007669"/>
    <property type="project" value="UniProtKB-KW"/>
</dbReference>
<reference evidence="20" key="1">
    <citation type="journal article" date="2023" name="PhytoFront">
        <title>Draft Genome Resources of Seven Strains of Tilletia horrida, Causal Agent of Kernel Smut of Rice.</title>
        <authorList>
            <person name="Khanal S."/>
            <person name="Antony Babu S."/>
            <person name="Zhou X.G."/>
        </authorList>
    </citation>
    <scope>NUCLEOTIDE SEQUENCE</scope>
    <source>
        <strain evidence="20">TX3</strain>
    </source>
</reference>
<dbReference type="Gene3D" id="1.10.720.30">
    <property type="entry name" value="SAP domain"/>
    <property type="match status" value="1"/>
</dbReference>
<dbReference type="GO" id="GO:0006303">
    <property type="term" value="P:double-strand break repair via nonhomologous end joining"/>
    <property type="evidence" value="ECO:0007669"/>
    <property type="project" value="InterPro"/>
</dbReference>
<keyword evidence="6" id="KW-0158">Chromosome</keyword>
<dbReference type="EMBL" id="JAPDMQ010000356">
    <property type="protein sequence ID" value="KAK0526415.1"/>
    <property type="molecule type" value="Genomic_DNA"/>
</dbReference>
<accession>A0AAN6G8A6</accession>
<dbReference type="AlphaFoldDB" id="A0AAN6G8A6"/>
<sequence>MSRSWRNAGKAGDDGEDSDGGAGGDVGDRRELMNWDQLQLGSTKDIVLFCIDAGPHMHQINPDTGVSYLHSALFAACQVQEAKLVNSPFDLVGILLFGTNNTDMQDHISRGTAYKHCHMLQPIDQVDVTSIAGIYDLLSLDAQGLCRLDIVSQCQPYPKLFRIEHALGNAVHYLMAQGKTGYKRIFFITNNDDPTVERDDVTKPAKTKSKKETEVQKKCLRYVNEAGVRNIELEPLFISSSQHEFNVDTFYAEVFAAYDDPMKSDSDPSDSSDSDEDSDLDDDSDAESELLEQLGIISPTAGKKKSKAQKLAAKANRKAREEQRESRNRRLYDCACKITELNNVLEERQMPKRVIFNSVMEVVEGIHVGVKGYAMFARATRGTPVRMVQNGDAWEEVGAITVAVCEDTGETLRPKEDIETAFSFGAGAAAASYNAMRLAEGFPGGGGDGVSRSTDAAEAGPSRDRDQMATSPEAEDRAGLGSIPGTAGRGLAKFDKNEIREMREMGVHRGIRILGFKPQSKLEFWMNRKHAVFLYPTDETWPGSKRFFASLLGSMAKKKVFGLALCLPRTGMTPFFAAIWPREEEISSEGVQLAAPGMFMIPLPFADDMRDKPYEATVQARDEEIEAAKKIIKRYSYPNAFKPDTYPNPALALHYATIRAVAFERELPKTSTIAKAKAQAHEAVKKKKRLEAGGEDAMDVDASEAAVGASALSSLSQLGSVLGLARNPEEIEDKTRPDYAYFNSSEEKSPLIKHFNELIEQAGYGNVKGAPPKFKKKDEAMLREKWESDGLSKLKVTELKAALSFYKLPVTGVKAELVERLNNALDSRWGDSS</sequence>
<evidence type="ECO:0000256" key="8">
    <source>
        <dbReference type="ARBA" id="ARBA00022763"/>
    </source>
</evidence>
<keyword evidence="15" id="KW-0234">DNA repair</keyword>
<dbReference type="Gene3D" id="1.10.1600.10">
    <property type="match status" value="1"/>
</dbReference>
<dbReference type="SUPFAM" id="SSF53300">
    <property type="entry name" value="vWA-like"/>
    <property type="match status" value="1"/>
</dbReference>
<evidence type="ECO:0000256" key="6">
    <source>
        <dbReference type="ARBA" id="ARBA00022454"/>
    </source>
</evidence>
<dbReference type="GO" id="GO:0003678">
    <property type="term" value="F:DNA helicase activity"/>
    <property type="evidence" value="ECO:0007669"/>
    <property type="project" value="UniProtKB-EC"/>
</dbReference>
<evidence type="ECO:0000256" key="2">
    <source>
        <dbReference type="ARBA" id="ARBA00004574"/>
    </source>
</evidence>
<evidence type="ECO:0000256" key="3">
    <source>
        <dbReference type="ARBA" id="ARBA00005240"/>
    </source>
</evidence>
<organism evidence="20 21">
    <name type="scientific">Tilletia horrida</name>
    <dbReference type="NCBI Taxonomy" id="155126"/>
    <lineage>
        <taxon>Eukaryota</taxon>
        <taxon>Fungi</taxon>
        <taxon>Dikarya</taxon>
        <taxon>Basidiomycota</taxon>
        <taxon>Ustilaginomycotina</taxon>
        <taxon>Exobasidiomycetes</taxon>
        <taxon>Tilletiales</taxon>
        <taxon>Tilletiaceae</taxon>
        <taxon>Tilletia</taxon>
    </lineage>
</organism>
<evidence type="ECO:0000313" key="21">
    <source>
        <dbReference type="Proteomes" id="UP001176521"/>
    </source>
</evidence>
<evidence type="ECO:0000256" key="18">
    <source>
        <dbReference type="SAM" id="MobiDB-lite"/>
    </source>
</evidence>
<evidence type="ECO:0000256" key="11">
    <source>
        <dbReference type="ARBA" id="ARBA00022840"/>
    </source>
</evidence>
<evidence type="ECO:0000256" key="1">
    <source>
        <dbReference type="ARBA" id="ARBA00004123"/>
    </source>
</evidence>
<dbReference type="InterPro" id="IPR016194">
    <property type="entry name" value="SPOC-like_C_dom_sf"/>
</dbReference>
<keyword evidence="12" id="KW-0779">Telomere</keyword>
<dbReference type="PANTHER" id="PTHR12604:SF2">
    <property type="entry name" value="X-RAY REPAIR CROSS-COMPLEMENTING PROTEIN 6"/>
    <property type="match status" value="1"/>
</dbReference>
<evidence type="ECO:0000256" key="4">
    <source>
        <dbReference type="ARBA" id="ARBA00012551"/>
    </source>
</evidence>
<dbReference type="InterPro" id="IPR005160">
    <property type="entry name" value="Ku_C"/>
</dbReference>
<dbReference type="Pfam" id="PF02037">
    <property type="entry name" value="SAP"/>
    <property type="match status" value="1"/>
</dbReference>
<dbReference type="Gene3D" id="2.40.290.10">
    <property type="match status" value="1"/>
</dbReference>
<dbReference type="CDD" id="cd00788">
    <property type="entry name" value="KU70"/>
    <property type="match status" value="1"/>
</dbReference>
<keyword evidence="13" id="KW-0238">DNA-binding</keyword>
<evidence type="ECO:0000256" key="14">
    <source>
        <dbReference type="ARBA" id="ARBA00023172"/>
    </source>
</evidence>
<dbReference type="GO" id="GO:0003690">
    <property type="term" value="F:double-stranded DNA binding"/>
    <property type="evidence" value="ECO:0007669"/>
    <property type="project" value="TreeGrafter"/>
</dbReference>
<evidence type="ECO:0000256" key="7">
    <source>
        <dbReference type="ARBA" id="ARBA00022741"/>
    </source>
</evidence>
<feature type="region of interest" description="Disordered" evidence="18">
    <location>
        <begin position="301"/>
        <end position="324"/>
    </location>
</feature>
<dbReference type="GO" id="GO:0005524">
    <property type="term" value="F:ATP binding"/>
    <property type="evidence" value="ECO:0007669"/>
    <property type="project" value="UniProtKB-KW"/>
</dbReference>
<name>A0AAN6G8A6_9BASI</name>
<feature type="region of interest" description="Disordered" evidence="18">
    <location>
        <begin position="261"/>
        <end position="286"/>
    </location>
</feature>
<dbReference type="Pfam" id="PF02735">
    <property type="entry name" value="Ku"/>
    <property type="match status" value="1"/>
</dbReference>
<keyword evidence="9" id="KW-0378">Hydrolase</keyword>
<evidence type="ECO:0000313" key="20">
    <source>
        <dbReference type="EMBL" id="KAK0526415.1"/>
    </source>
</evidence>
<dbReference type="PANTHER" id="PTHR12604">
    <property type="entry name" value="KU AUTOANTIGEN DNA HELICASE"/>
    <property type="match status" value="1"/>
</dbReference>
<keyword evidence="14" id="KW-0233">DNA recombination</keyword>
<keyword evidence="11" id="KW-0067">ATP-binding</keyword>
<dbReference type="GO" id="GO:0043564">
    <property type="term" value="C:Ku70:Ku80 complex"/>
    <property type="evidence" value="ECO:0007669"/>
    <property type="project" value="TreeGrafter"/>
</dbReference>
<dbReference type="InterPro" id="IPR036465">
    <property type="entry name" value="vWFA_dom_sf"/>
</dbReference>
<feature type="domain" description="SAP" evidence="19">
    <location>
        <begin position="791"/>
        <end position="825"/>
    </location>
</feature>
<comment type="subcellular location">
    <subcellularLocation>
        <location evidence="2">Chromosome</location>
        <location evidence="2">Telomere</location>
    </subcellularLocation>
    <subcellularLocation>
        <location evidence="1">Nucleus</location>
    </subcellularLocation>
</comment>
<dbReference type="Gene3D" id="3.40.50.410">
    <property type="entry name" value="von Willebrand factor, type A domain"/>
    <property type="match status" value="1"/>
</dbReference>
<gene>
    <name evidence="20" type="primary">KU70</name>
    <name evidence="20" type="ORF">OC842_005205</name>
</gene>
<dbReference type="Pfam" id="PF03730">
    <property type="entry name" value="Ku_C"/>
    <property type="match status" value="1"/>
</dbReference>
<keyword evidence="10 20" id="KW-0347">Helicase</keyword>
<evidence type="ECO:0000256" key="16">
    <source>
        <dbReference type="ARBA" id="ARBA00023242"/>
    </source>
</evidence>
<proteinExistence type="inferred from homology"/>
<comment type="similarity">
    <text evidence="3">Belongs to the ku70 family.</text>
</comment>
<dbReference type="InterPro" id="IPR047087">
    <property type="entry name" value="KU70_core_dom"/>
</dbReference>
<evidence type="ECO:0000256" key="13">
    <source>
        <dbReference type="ARBA" id="ARBA00023125"/>
    </source>
</evidence>
<dbReference type="GO" id="GO:0000723">
    <property type="term" value="P:telomere maintenance"/>
    <property type="evidence" value="ECO:0007669"/>
    <property type="project" value="TreeGrafter"/>
</dbReference>
<dbReference type="InterPro" id="IPR005161">
    <property type="entry name" value="Ku_N"/>
</dbReference>
<dbReference type="EC" id="3.6.4.12" evidence="4"/>
<feature type="region of interest" description="Disordered" evidence="18">
    <location>
        <begin position="444"/>
        <end position="489"/>
    </location>
</feature>
<dbReference type="Pfam" id="PF03731">
    <property type="entry name" value="Ku_N"/>
    <property type="match status" value="1"/>
</dbReference>
<dbReference type="SMART" id="SM00559">
    <property type="entry name" value="Ku78"/>
    <property type="match status" value="1"/>
</dbReference>
<dbReference type="GO" id="GO:0016787">
    <property type="term" value="F:hydrolase activity"/>
    <property type="evidence" value="ECO:0007669"/>
    <property type="project" value="UniProtKB-KW"/>
</dbReference>
<keyword evidence="7" id="KW-0547">Nucleotide-binding</keyword>
<feature type="region of interest" description="Disordered" evidence="18">
    <location>
        <begin position="1"/>
        <end position="28"/>
    </location>
</feature>
<dbReference type="Proteomes" id="UP001176521">
    <property type="component" value="Unassembled WGS sequence"/>
</dbReference>
<evidence type="ECO:0000256" key="9">
    <source>
        <dbReference type="ARBA" id="ARBA00022801"/>
    </source>
</evidence>
<dbReference type="GO" id="GO:0000781">
    <property type="term" value="C:chromosome, telomeric region"/>
    <property type="evidence" value="ECO:0007669"/>
    <property type="project" value="UniProtKB-SubCell"/>
</dbReference>
<protein>
    <recommendedName>
        <fullName evidence="5">ATP-dependent DNA helicase II subunit 1</fullName>
        <ecNumber evidence="4">3.6.4.12</ecNumber>
    </recommendedName>
    <alternativeName>
        <fullName evidence="17">ATP-dependent DNA helicase II subunit Ku70</fullName>
    </alternativeName>
</protein>
<dbReference type="InterPro" id="IPR006164">
    <property type="entry name" value="DNA_bd_Ku70/Ku80"/>
</dbReference>
<dbReference type="SMART" id="SM00513">
    <property type="entry name" value="SAP"/>
    <property type="match status" value="1"/>
</dbReference>
<keyword evidence="21" id="KW-1185">Reference proteome</keyword>
<evidence type="ECO:0000256" key="12">
    <source>
        <dbReference type="ARBA" id="ARBA00022895"/>
    </source>
</evidence>
<evidence type="ECO:0000256" key="5">
    <source>
        <dbReference type="ARBA" id="ARBA00021796"/>
    </source>
</evidence>
<comment type="caution">
    <text evidence="20">The sequence shown here is derived from an EMBL/GenBank/DDBJ whole genome shotgun (WGS) entry which is preliminary data.</text>
</comment>
<evidence type="ECO:0000256" key="15">
    <source>
        <dbReference type="ARBA" id="ARBA00023204"/>
    </source>
</evidence>
<keyword evidence="16" id="KW-0539">Nucleus</keyword>
<dbReference type="PROSITE" id="PS50800">
    <property type="entry name" value="SAP"/>
    <property type="match status" value="1"/>
</dbReference>
<evidence type="ECO:0000259" key="19">
    <source>
        <dbReference type="PROSITE" id="PS50800"/>
    </source>
</evidence>
<dbReference type="SUPFAM" id="SSF100939">
    <property type="entry name" value="SPOC domain-like"/>
    <property type="match status" value="1"/>
</dbReference>
<dbReference type="InterPro" id="IPR003034">
    <property type="entry name" value="SAP_dom"/>
</dbReference>
<dbReference type="GO" id="GO:0042162">
    <property type="term" value="F:telomeric DNA binding"/>
    <property type="evidence" value="ECO:0007669"/>
    <property type="project" value="TreeGrafter"/>
</dbReference>
<evidence type="ECO:0000256" key="17">
    <source>
        <dbReference type="ARBA" id="ARBA00031811"/>
    </source>
</evidence>
<dbReference type="SUPFAM" id="SSF68906">
    <property type="entry name" value="SAP domain"/>
    <property type="match status" value="1"/>
</dbReference>
<dbReference type="InterPro" id="IPR036361">
    <property type="entry name" value="SAP_dom_sf"/>
</dbReference>